<accession>A0A328B9V9</accession>
<evidence type="ECO:0000313" key="4">
    <source>
        <dbReference type="Proteomes" id="UP000248553"/>
    </source>
</evidence>
<dbReference type="OrthoDB" id="9809989at2"/>
<evidence type="ECO:0000256" key="1">
    <source>
        <dbReference type="ARBA" id="ARBA00022729"/>
    </source>
</evidence>
<dbReference type="AlphaFoldDB" id="A0A328B9V9"/>
<dbReference type="Pfam" id="PF13205">
    <property type="entry name" value="Big_5"/>
    <property type="match status" value="1"/>
</dbReference>
<organism evidence="3 4">
    <name type="scientific">Hymenobacter edaphi</name>
    <dbReference type="NCBI Taxonomy" id="2211146"/>
    <lineage>
        <taxon>Bacteria</taxon>
        <taxon>Pseudomonadati</taxon>
        <taxon>Bacteroidota</taxon>
        <taxon>Cytophagia</taxon>
        <taxon>Cytophagales</taxon>
        <taxon>Hymenobacteraceae</taxon>
        <taxon>Hymenobacter</taxon>
    </lineage>
</organism>
<protein>
    <recommendedName>
        <fullName evidence="2">SbsA Ig-like domain-containing protein</fullName>
    </recommendedName>
</protein>
<dbReference type="InterPro" id="IPR032812">
    <property type="entry name" value="SbsA_Ig"/>
</dbReference>
<keyword evidence="1" id="KW-0732">Signal</keyword>
<evidence type="ECO:0000259" key="2">
    <source>
        <dbReference type="Pfam" id="PF13205"/>
    </source>
</evidence>
<reference evidence="4" key="1">
    <citation type="submission" date="2018-05" db="EMBL/GenBank/DDBJ databases">
        <authorList>
            <person name="Nie L."/>
        </authorList>
    </citation>
    <scope>NUCLEOTIDE SEQUENCE [LARGE SCALE GENOMIC DNA]</scope>
    <source>
        <strain evidence="4">NL</strain>
    </source>
</reference>
<dbReference type="GO" id="GO:0030246">
    <property type="term" value="F:carbohydrate binding"/>
    <property type="evidence" value="ECO:0007669"/>
    <property type="project" value="InterPro"/>
</dbReference>
<proteinExistence type="predicted"/>
<comment type="caution">
    <text evidence="3">The sequence shown here is derived from an EMBL/GenBank/DDBJ whole genome shotgun (WGS) entry which is preliminary data.</text>
</comment>
<dbReference type="InterPro" id="IPR013784">
    <property type="entry name" value="Carb-bd-like_fold"/>
</dbReference>
<dbReference type="Proteomes" id="UP000248553">
    <property type="component" value="Unassembled WGS sequence"/>
</dbReference>
<feature type="domain" description="SbsA Ig-like" evidence="2">
    <location>
        <begin position="65"/>
        <end position="166"/>
    </location>
</feature>
<dbReference type="EMBL" id="QHKM01000010">
    <property type="protein sequence ID" value="RAK63241.1"/>
    <property type="molecule type" value="Genomic_DNA"/>
</dbReference>
<evidence type="ECO:0000313" key="3">
    <source>
        <dbReference type="EMBL" id="RAK63241.1"/>
    </source>
</evidence>
<sequence length="574" mass="63287">MPSPRPVPCRGGRAGPSSGPAPCLRFPRCCSTMFVRVSPALFLLPAGLCLAGCAAISQPEGGARDTEAPKLVSSNPKNGATNVKEQNIRLEFSESVQLKDLSKNLLITPTISEKNPYKLREERRAIELRFEKPLEPNTTYVFNFRGAVVDITESNPASDVVLAFSTGAALDSGRVRGSVTQLLNGQPEAEAVIALYPAADTADIFRNPPYYQTRADKGGQFELRNVREGSYRIYALVDKNNNSRYEEPERVAYLPQPIELRPRLDTLRLVSVRPDSRRPLILSQQTGPDQFRIGFNEGLQQFTLAALGQPPAPALAETASLLERGRTLNILRAPAVPAGRYLLTAIDSAGNRGVDTVNVRFEGQTPATSRRGAQYQVVGNPRDVYRQGQLKLQFLAPVRVATDKPFGRLVEDSVTRRPLRLPADGTLSPDRTLLTVNLNTRARTGIVFVPDTTAILAIGGQPLRLRPVRLRVTDQASTGTISGTINTKYRGFELQLLDQNYQIVRTVAGGPRTFRFDNVDPGTYRLRVLIDADNDGRWRGGDPKLRVPAEPVYLLPQTQQVRANWEIENLVLTF</sequence>
<gene>
    <name evidence="3" type="ORF">DLM85_21900</name>
</gene>
<keyword evidence="4" id="KW-1185">Reference proteome</keyword>
<dbReference type="SUPFAM" id="SSF49452">
    <property type="entry name" value="Starch-binding domain-like"/>
    <property type="match status" value="1"/>
</dbReference>
<name>A0A328B9V9_9BACT</name>